<gene>
    <name evidence="1" type="ORF">BACCAP_04242</name>
</gene>
<dbReference type="Proteomes" id="UP000003639">
    <property type="component" value="Unassembled WGS sequence"/>
</dbReference>
<sequence length="60" mass="6950">MPYTRADSADIIIAWAGGIRTHFDEEGGQKIRRVRFLQKVVYFLHSCDIILRQRRSCPSA</sequence>
<evidence type="ECO:0000313" key="1">
    <source>
        <dbReference type="EMBL" id="EDM97767.1"/>
    </source>
</evidence>
<dbReference type="AlphaFoldDB" id="A6P175"/>
<evidence type="ECO:0000313" key="2">
    <source>
        <dbReference type="Proteomes" id="UP000003639"/>
    </source>
</evidence>
<name>A6P175_9FIRM</name>
<comment type="caution">
    <text evidence="1">The sequence shown here is derived from an EMBL/GenBank/DDBJ whole genome shotgun (WGS) entry which is preliminary data.</text>
</comment>
<keyword evidence="2" id="KW-1185">Reference proteome</keyword>
<reference evidence="1 2" key="1">
    <citation type="submission" date="2007-04" db="EMBL/GenBank/DDBJ databases">
        <authorList>
            <person name="Fulton L."/>
            <person name="Clifton S."/>
            <person name="Fulton B."/>
            <person name="Xu J."/>
            <person name="Minx P."/>
            <person name="Pepin K.H."/>
            <person name="Johnson M."/>
            <person name="Thiruvilangam P."/>
            <person name="Bhonagiri V."/>
            <person name="Nash W.E."/>
            <person name="Mardis E.R."/>
            <person name="Wilson R.K."/>
        </authorList>
    </citation>
    <scope>NUCLEOTIDE SEQUENCE [LARGE SCALE GENOMIC DNA]</scope>
    <source>
        <strain evidence="1 2">ATCC 29799</strain>
    </source>
</reference>
<organism evidence="1 2">
    <name type="scientific">Pseudoflavonifractor capillosus ATCC 29799</name>
    <dbReference type="NCBI Taxonomy" id="411467"/>
    <lineage>
        <taxon>Bacteria</taxon>
        <taxon>Bacillati</taxon>
        <taxon>Bacillota</taxon>
        <taxon>Clostridia</taxon>
        <taxon>Eubacteriales</taxon>
        <taxon>Oscillospiraceae</taxon>
        <taxon>Pseudoflavonifractor</taxon>
    </lineage>
</organism>
<accession>A6P175</accession>
<reference evidence="1 2" key="2">
    <citation type="submission" date="2007-06" db="EMBL/GenBank/DDBJ databases">
        <title>Draft genome sequence of Pseudoflavonifractor capillosus ATCC 29799.</title>
        <authorList>
            <person name="Sudarsanam P."/>
            <person name="Ley R."/>
            <person name="Guruge J."/>
            <person name="Turnbaugh P.J."/>
            <person name="Mahowald M."/>
            <person name="Liep D."/>
            <person name="Gordon J."/>
        </authorList>
    </citation>
    <scope>NUCLEOTIDE SEQUENCE [LARGE SCALE GENOMIC DNA]</scope>
    <source>
        <strain evidence="1 2">ATCC 29799</strain>
    </source>
</reference>
<dbReference type="EMBL" id="AAXG02000047">
    <property type="protein sequence ID" value="EDM97767.1"/>
    <property type="molecule type" value="Genomic_DNA"/>
</dbReference>
<dbReference type="STRING" id="411467.BACCAP_04242"/>
<proteinExistence type="predicted"/>
<protein>
    <submittedName>
        <fullName evidence="1">Uncharacterized protein</fullName>
    </submittedName>
</protein>